<keyword evidence="2" id="KW-1185">Reference proteome</keyword>
<evidence type="ECO:0000313" key="1">
    <source>
        <dbReference type="EnsemblPlants" id="AET2Gv21245600.6"/>
    </source>
</evidence>
<reference evidence="1" key="3">
    <citation type="journal article" date="2017" name="Nature">
        <title>Genome sequence of the progenitor of the wheat D genome Aegilops tauschii.</title>
        <authorList>
            <person name="Luo M.C."/>
            <person name="Gu Y.Q."/>
            <person name="Puiu D."/>
            <person name="Wang H."/>
            <person name="Twardziok S.O."/>
            <person name="Deal K.R."/>
            <person name="Huo N."/>
            <person name="Zhu T."/>
            <person name="Wang L."/>
            <person name="Wang Y."/>
            <person name="McGuire P.E."/>
            <person name="Liu S."/>
            <person name="Long H."/>
            <person name="Ramasamy R.K."/>
            <person name="Rodriguez J.C."/>
            <person name="Van S.L."/>
            <person name="Yuan L."/>
            <person name="Wang Z."/>
            <person name="Xia Z."/>
            <person name="Xiao L."/>
            <person name="Anderson O.D."/>
            <person name="Ouyang S."/>
            <person name="Liang Y."/>
            <person name="Zimin A.V."/>
            <person name="Pertea G."/>
            <person name="Qi P."/>
            <person name="Bennetzen J.L."/>
            <person name="Dai X."/>
            <person name="Dawson M.W."/>
            <person name="Muller H.G."/>
            <person name="Kugler K."/>
            <person name="Rivarola-Duarte L."/>
            <person name="Spannagl M."/>
            <person name="Mayer K.F.X."/>
            <person name="Lu F.H."/>
            <person name="Bevan M.W."/>
            <person name="Leroy P."/>
            <person name="Li P."/>
            <person name="You F.M."/>
            <person name="Sun Q."/>
            <person name="Liu Z."/>
            <person name="Lyons E."/>
            <person name="Wicker T."/>
            <person name="Salzberg S.L."/>
            <person name="Devos K.M."/>
            <person name="Dvorak J."/>
        </authorList>
    </citation>
    <scope>NUCLEOTIDE SEQUENCE [LARGE SCALE GENOMIC DNA]</scope>
    <source>
        <strain evidence="1">cv. AL8/78</strain>
    </source>
</reference>
<reference evidence="2" key="2">
    <citation type="journal article" date="2017" name="Nat. Plants">
        <title>The Aegilops tauschii genome reveals multiple impacts of transposons.</title>
        <authorList>
            <person name="Zhao G."/>
            <person name="Zou C."/>
            <person name="Li K."/>
            <person name="Wang K."/>
            <person name="Li T."/>
            <person name="Gao L."/>
            <person name="Zhang X."/>
            <person name="Wang H."/>
            <person name="Yang Z."/>
            <person name="Liu X."/>
            <person name="Jiang W."/>
            <person name="Mao L."/>
            <person name="Kong X."/>
            <person name="Jiao Y."/>
            <person name="Jia J."/>
        </authorList>
    </citation>
    <scope>NUCLEOTIDE SEQUENCE [LARGE SCALE GENOMIC DNA]</scope>
    <source>
        <strain evidence="2">cv. AL8/78</strain>
    </source>
</reference>
<reference evidence="1" key="5">
    <citation type="journal article" date="2021" name="G3 (Bethesda)">
        <title>Aegilops tauschii genome assembly Aet v5.0 features greater sequence contiguity and improved annotation.</title>
        <authorList>
            <person name="Wang L."/>
            <person name="Zhu T."/>
            <person name="Rodriguez J.C."/>
            <person name="Deal K.R."/>
            <person name="Dubcovsky J."/>
            <person name="McGuire P.E."/>
            <person name="Lux T."/>
            <person name="Spannagl M."/>
            <person name="Mayer K.F.X."/>
            <person name="Baldrich P."/>
            <person name="Meyers B.C."/>
            <person name="Huo N."/>
            <person name="Gu Y.Q."/>
            <person name="Zhou H."/>
            <person name="Devos K.M."/>
            <person name="Bennetzen J.L."/>
            <person name="Unver T."/>
            <person name="Budak H."/>
            <person name="Gulick P.J."/>
            <person name="Galiba G."/>
            <person name="Kalapos B."/>
            <person name="Nelson D.R."/>
            <person name="Li P."/>
            <person name="You F.M."/>
            <person name="Luo M.C."/>
            <person name="Dvorak J."/>
        </authorList>
    </citation>
    <scope>NUCLEOTIDE SEQUENCE [LARGE SCALE GENOMIC DNA]</scope>
    <source>
        <strain evidence="1">cv. AL8/78</strain>
    </source>
</reference>
<protein>
    <submittedName>
        <fullName evidence="1">Uncharacterized protein</fullName>
    </submittedName>
</protein>
<dbReference type="Proteomes" id="UP000015105">
    <property type="component" value="Chromosome 2D"/>
</dbReference>
<accession>A0A453DHW4</accession>
<reference evidence="1" key="4">
    <citation type="submission" date="2019-03" db="UniProtKB">
        <authorList>
            <consortium name="EnsemblPlants"/>
        </authorList>
    </citation>
    <scope>IDENTIFICATION</scope>
</reference>
<dbReference type="Gramene" id="AET2Gv21245600.6">
    <property type="protein sequence ID" value="AET2Gv21245600.6"/>
    <property type="gene ID" value="AET2Gv21245600"/>
</dbReference>
<dbReference type="EnsemblPlants" id="AET2Gv21245600.6">
    <property type="protein sequence ID" value="AET2Gv21245600.6"/>
    <property type="gene ID" value="AET2Gv21245600"/>
</dbReference>
<organism evidence="1 2">
    <name type="scientific">Aegilops tauschii subsp. strangulata</name>
    <name type="common">Goatgrass</name>
    <dbReference type="NCBI Taxonomy" id="200361"/>
    <lineage>
        <taxon>Eukaryota</taxon>
        <taxon>Viridiplantae</taxon>
        <taxon>Streptophyta</taxon>
        <taxon>Embryophyta</taxon>
        <taxon>Tracheophyta</taxon>
        <taxon>Spermatophyta</taxon>
        <taxon>Magnoliopsida</taxon>
        <taxon>Liliopsida</taxon>
        <taxon>Poales</taxon>
        <taxon>Poaceae</taxon>
        <taxon>BOP clade</taxon>
        <taxon>Pooideae</taxon>
        <taxon>Triticodae</taxon>
        <taxon>Triticeae</taxon>
        <taxon>Triticinae</taxon>
        <taxon>Aegilops</taxon>
    </lineage>
</organism>
<evidence type="ECO:0000313" key="2">
    <source>
        <dbReference type="Proteomes" id="UP000015105"/>
    </source>
</evidence>
<sequence>VSDPPPQSIGLGWVCGWTDDGGRRTLPHSHPHRLLL</sequence>
<dbReference type="AlphaFoldDB" id="A0A453DHW4"/>
<reference evidence="2" key="1">
    <citation type="journal article" date="2014" name="Science">
        <title>Ancient hybridizations among the ancestral genomes of bread wheat.</title>
        <authorList>
            <consortium name="International Wheat Genome Sequencing Consortium,"/>
            <person name="Marcussen T."/>
            <person name="Sandve S.R."/>
            <person name="Heier L."/>
            <person name="Spannagl M."/>
            <person name="Pfeifer M."/>
            <person name="Jakobsen K.S."/>
            <person name="Wulff B.B."/>
            <person name="Steuernagel B."/>
            <person name="Mayer K.F."/>
            <person name="Olsen O.A."/>
        </authorList>
    </citation>
    <scope>NUCLEOTIDE SEQUENCE [LARGE SCALE GENOMIC DNA]</scope>
    <source>
        <strain evidence="2">cv. AL8/78</strain>
    </source>
</reference>
<name>A0A453DHW4_AEGTS</name>
<proteinExistence type="predicted"/>